<dbReference type="Proteomes" id="UP000324222">
    <property type="component" value="Unassembled WGS sequence"/>
</dbReference>
<keyword evidence="2" id="KW-1185">Reference proteome</keyword>
<protein>
    <submittedName>
        <fullName evidence="1">Uncharacterized protein</fullName>
    </submittedName>
</protein>
<reference evidence="1 2" key="1">
    <citation type="submission" date="2019-05" db="EMBL/GenBank/DDBJ databases">
        <title>Another draft genome of Portunus trituberculatus and its Hox gene families provides insights of decapod evolution.</title>
        <authorList>
            <person name="Jeong J.-H."/>
            <person name="Song I."/>
            <person name="Kim S."/>
            <person name="Choi T."/>
            <person name="Kim D."/>
            <person name="Ryu S."/>
            <person name="Kim W."/>
        </authorList>
    </citation>
    <scope>NUCLEOTIDE SEQUENCE [LARGE SCALE GENOMIC DNA]</scope>
    <source>
        <tissue evidence="1">Muscle</tissue>
    </source>
</reference>
<dbReference type="EMBL" id="VSRR010141971">
    <property type="protein sequence ID" value="MPD04617.1"/>
    <property type="molecule type" value="Genomic_DNA"/>
</dbReference>
<name>A0A5B7KDA2_PORTR</name>
<dbReference type="AlphaFoldDB" id="A0A5B7KDA2"/>
<accession>A0A5B7KDA2</accession>
<sequence>MVVSQSSAAMAAMAGKLSLSFGAAALPLQEDVKILGMEMDQGLRFDSHVKTIAKKASHRISALRRMASFLDRKGRLLLYKA</sequence>
<proteinExistence type="predicted"/>
<evidence type="ECO:0000313" key="2">
    <source>
        <dbReference type="Proteomes" id="UP000324222"/>
    </source>
</evidence>
<evidence type="ECO:0000313" key="1">
    <source>
        <dbReference type="EMBL" id="MPD04617.1"/>
    </source>
</evidence>
<comment type="caution">
    <text evidence="1">The sequence shown here is derived from an EMBL/GenBank/DDBJ whole genome shotgun (WGS) entry which is preliminary data.</text>
</comment>
<organism evidence="1 2">
    <name type="scientific">Portunus trituberculatus</name>
    <name type="common">Swimming crab</name>
    <name type="synonym">Neptunus trituberculatus</name>
    <dbReference type="NCBI Taxonomy" id="210409"/>
    <lineage>
        <taxon>Eukaryota</taxon>
        <taxon>Metazoa</taxon>
        <taxon>Ecdysozoa</taxon>
        <taxon>Arthropoda</taxon>
        <taxon>Crustacea</taxon>
        <taxon>Multicrustacea</taxon>
        <taxon>Malacostraca</taxon>
        <taxon>Eumalacostraca</taxon>
        <taxon>Eucarida</taxon>
        <taxon>Decapoda</taxon>
        <taxon>Pleocyemata</taxon>
        <taxon>Brachyura</taxon>
        <taxon>Eubrachyura</taxon>
        <taxon>Portunoidea</taxon>
        <taxon>Portunidae</taxon>
        <taxon>Portuninae</taxon>
        <taxon>Portunus</taxon>
    </lineage>
</organism>
<gene>
    <name evidence="1" type="ORF">E2C01_100314</name>
</gene>